<sequence>MQKLRDLRLRYKILLGIGTTFLIAMLILGASTQYQLKRLKIINQENLKQVLLEEEVSNMKSKVDIMANSLSQIYKRKSSELSELELKNLLREHNKQIQFGENNFFIIYNYKGEVISYPTNTTLQGENQWELQDSVGKYIVQEFVNVAKSGGGIVDYFHKNSKTGEEEFSLSYVKTIPGTKLLIISSSYHGKINNIVQNASQTISRYREKISTILLITFVITILLMAVVIIIFSNYITRNLNKILLAISKIAQGDLREKLEVRSKDELGQLADGLNKAIESQSNLLDRILVIIDEISEHSHDLSVFSESADSVVATANLKIKNIIKSIKQVASSSQQIEGFAENSHSKVKIGRYKIRDLAIKMEEINQAVEDSKSTISSLDSTSKEISSIVTMITKIAEQTDLLALNATIEAARAGDYGRGFAVVASEIKDLASDTTKATEEIINLIDQVKEKSDLGLKAVDKVKKESVEGKRLIEDTGISFQEMSNLVEETFSHTKESNSSAKGLVIDSKDVINIISEVKNMSEESTESAEELAEMSQGLHNLVENYQL</sequence>
<comment type="similarity">
    <text evidence="7">Belongs to the methyl-accepting chemotaxis (MCP) protein family.</text>
</comment>
<dbReference type="Gene3D" id="3.30.450.20">
    <property type="entry name" value="PAS domain"/>
    <property type="match status" value="1"/>
</dbReference>
<dbReference type="PROSITE" id="PS50885">
    <property type="entry name" value="HAMP"/>
    <property type="match status" value="1"/>
</dbReference>
<dbReference type="GO" id="GO:0005886">
    <property type="term" value="C:plasma membrane"/>
    <property type="evidence" value="ECO:0007669"/>
    <property type="project" value="UniProtKB-SubCell"/>
</dbReference>
<dbReference type="Proteomes" id="UP000295832">
    <property type="component" value="Unassembled WGS sequence"/>
</dbReference>
<evidence type="ECO:0000313" key="13">
    <source>
        <dbReference type="Proteomes" id="UP000295832"/>
    </source>
</evidence>
<feature type="domain" description="HAMP" evidence="11">
    <location>
        <begin position="234"/>
        <end position="286"/>
    </location>
</feature>
<dbReference type="SMART" id="SM01049">
    <property type="entry name" value="Cache_2"/>
    <property type="match status" value="1"/>
</dbReference>
<dbReference type="CDD" id="cd11386">
    <property type="entry name" value="MCP_signal"/>
    <property type="match status" value="1"/>
</dbReference>
<evidence type="ECO:0000256" key="7">
    <source>
        <dbReference type="ARBA" id="ARBA00029447"/>
    </source>
</evidence>
<keyword evidence="3 9" id="KW-0812">Transmembrane</keyword>
<evidence type="ECO:0000256" key="4">
    <source>
        <dbReference type="ARBA" id="ARBA00022989"/>
    </source>
</evidence>
<comment type="subcellular location">
    <subcellularLocation>
        <location evidence="1">Cell membrane</location>
        <topology evidence="1">Multi-pass membrane protein</topology>
    </subcellularLocation>
</comment>
<evidence type="ECO:0000256" key="8">
    <source>
        <dbReference type="PROSITE-ProRule" id="PRU00284"/>
    </source>
</evidence>
<dbReference type="Pfam" id="PF00672">
    <property type="entry name" value="HAMP"/>
    <property type="match status" value="1"/>
</dbReference>
<dbReference type="STRING" id="926561.GCA_000379025_02109"/>
<dbReference type="Pfam" id="PF17200">
    <property type="entry name" value="sCache_2"/>
    <property type="match status" value="1"/>
</dbReference>
<evidence type="ECO:0000256" key="3">
    <source>
        <dbReference type="ARBA" id="ARBA00022692"/>
    </source>
</evidence>
<feature type="domain" description="Methyl-accepting transducer" evidence="10">
    <location>
        <begin position="284"/>
        <end position="534"/>
    </location>
</feature>
<dbReference type="PANTHER" id="PTHR32089:SF112">
    <property type="entry name" value="LYSOZYME-LIKE PROTEIN-RELATED"/>
    <property type="match status" value="1"/>
</dbReference>
<dbReference type="PROSITE" id="PS50111">
    <property type="entry name" value="CHEMOTAXIS_TRANSDUC_2"/>
    <property type="match status" value="1"/>
</dbReference>
<dbReference type="GO" id="GO:0007165">
    <property type="term" value="P:signal transduction"/>
    <property type="evidence" value="ECO:0007669"/>
    <property type="project" value="UniProtKB-KW"/>
</dbReference>
<feature type="transmembrane region" description="Helical" evidence="9">
    <location>
        <begin position="12"/>
        <end position="30"/>
    </location>
</feature>
<evidence type="ECO:0000256" key="2">
    <source>
        <dbReference type="ARBA" id="ARBA00022475"/>
    </source>
</evidence>
<reference evidence="12 13" key="1">
    <citation type="submission" date="2019-03" db="EMBL/GenBank/DDBJ databases">
        <title>Subsurface microbial communities from deep shales in Ohio and West Virginia, USA.</title>
        <authorList>
            <person name="Wrighton K."/>
        </authorList>
    </citation>
    <scope>NUCLEOTIDE SEQUENCE [LARGE SCALE GENOMIC DNA]</scope>
    <source>
        <strain evidence="12 13">MSL 6dP</strain>
    </source>
</reference>
<dbReference type="InterPro" id="IPR003660">
    <property type="entry name" value="HAMP_dom"/>
</dbReference>
<evidence type="ECO:0000313" key="12">
    <source>
        <dbReference type="EMBL" id="TDX50969.1"/>
    </source>
</evidence>
<dbReference type="InterPro" id="IPR004089">
    <property type="entry name" value="MCPsignal_dom"/>
</dbReference>
<evidence type="ECO:0000256" key="6">
    <source>
        <dbReference type="ARBA" id="ARBA00023224"/>
    </source>
</evidence>
<dbReference type="RefSeq" id="WP_134117253.1">
    <property type="nucleotide sequence ID" value="NZ_SOEG01000017.1"/>
</dbReference>
<dbReference type="PANTHER" id="PTHR32089">
    <property type="entry name" value="METHYL-ACCEPTING CHEMOTAXIS PROTEIN MCPB"/>
    <property type="match status" value="1"/>
</dbReference>
<evidence type="ECO:0000256" key="9">
    <source>
        <dbReference type="SAM" id="Phobius"/>
    </source>
</evidence>
<dbReference type="Pfam" id="PF00015">
    <property type="entry name" value="MCPsignal"/>
    <property type="match status" value="1"/>
</dbReference>
<comment type="caution">
    <text evidence="12">The sequence shown here is derived from an EMBL/GenBank/DDBJ whole genome shotgun (WGS) entry which is preliminary data.</text>
</comment>
<dbReference type="InterPro" id="IPR033480">
    <property type="entry name" value="sCache_2"/>
</dbReference>
<accession>A0A4R8H891</accession>
<dbReference type="Gene3D" id="1.10.287.950">
    <property type="entry name" value="Methyl-accepting chemotaxis protein"/>
    <property type="match status" value="1"/>
</dbReference>
<dbReference type="EMBL" id="SOEG01000017">
    <property type="protein sequence ID" value="TDX50969.1"/>
    <property type="molecule type" value="Genomic_DNA"/>
</dbReference>
<dbReference type="SMART" id="SM00283">
    <property type="entry name" value="MA"/>
    <property type="match status" value="1"/>
</dbReference>
<evidence type="ECO:0000256" key="5">
    <source>
        <dbReference type="ARBA" id="ARBA00023136"/>
    </source>
</evidence>
<organism evidence="12 13">
    <name type="scientific">Orenia marismortui</name>
    <dbReference type="NCBI Taxonomy" id="46469"/>
    <lineage>
        <taxon>Bacteria</taxon>
        <taxon>Bacillati</taxon>
        <taxon>Bacillota</taxon>
        <taxon>Clostridia</taxon>
        <taxon>Halanaerobiales</taxon>
        <taxon>Halobacteroidaceae</taxon>
        <taxon>Orenia</taxon>
    </lineage>
</organism>
<protein>
    <submittedName>
        <fullName evidence="12">Methyl-accepting chemotaxis sensory transducer with Cache sensor</fullName>
    </submittedName>
</protein>
<dbReference type="SMART" id="SM00304">
    <property type="entry name" value="HAMP"/>
    <property type="match status" value="1"/>
</dbReference>
<name>A0A4R8H891_9FIRM</name>
<keyword evidence="5 9" id="KW-0472">Membrane</keyword>
<gene>
    <name evidence="12" type="ORF">C7959_11749</name>
</gene>
<keyword evidence="2" id="KW-1003">Cell membrane</keyword>
<keyword evidence="4 9" id="KW-1133">Transmembrane helix</keyword>
<keyword evidence="13" id="KW-1185">Reference proteome</keyword>
<evidence type="ECO:0000256" key="1">
    <source>
        <dbReference type="ARBA" id="ARBA00004651"/>
    </source>
</evidence>
<keyword evidence="6 8" id="KW-0807">Transducer</keyword>
<dbReference type="CDD" id="cd06225">
    <property type="entry name" value="HAMP"/>
    <property type="match status" value="1"/>
</dbReference>
<evidence type="ECO:0000259" key="10">
    <source>
        <dbReference type="PROSITE" id="PS50111"/>
    </source>
</evidence>
<feature type="transmembrane region" description="Helical" evidence="9">
    <location>
        <begin position="213"/>
        <end position="236"/>
    </location>
</feature>
<proteinExistence type="inferred from homology"/>
<dbReference type="SUPFAM" id="SSF58104">
    <property type="entry name" value="Methyl-accepting chemotaxis protein (MCP) signaling domain"/>
    <property type="match status" value="1"/>
</dbReference>
<evidence type="ECO:0000259" key="11">
    <source>
        <dbReference type="PROSITE" id="PS50885"/>
    </source>
</evidence>
<dbReference type="AlphaFoldDB" id="A0A4R8H891"/>